<dbReference type="Gene3D" id="2.60.120.560">
    <property type="entry name" value="Exo-inulinase, domain 1"/>
    <property type="match status" value="1"/>
</dbReference>
<protein>
    <submittedName>
        <fullName evidence="1">Glycerophosphodiester phosphodiesterase</fullName>
    </submittedName>
</protein>
<dbReference type="InterPro" id="IPR017946">
    <property type="entry name" value="PLC-like_Pdiesterase_TIM-brl"/>
</dbReference>
<dbReference type="RefSeq" id="WP_005405015.1">
    <property type="nucleotide sequence ID" value="NZ_CP027365.1"/>
</dbReference>
<dbReference type="STRING" id="40216.GCA_001917365_01313"/>
<sequence>MKFAKLSFTILLVLGLVACNDDHDSSGNNGSNDTPVVTPPAPTPTNPSEEVPQPKIYIDETFDQLTALPAGWIAPKANAGKVYIENGSLFIDGRANDTQMTSVILPEEFHKLRDYRIDIEFSYPEKNNATRWGSIMYRAADALSEPAFTPYYQFAIRAEATGASGVELALRQPTNAWNVLQKGAYKENIEGDRTYKATVVVSGNRVRHYLDNNLIHDTTLPYNLNQGGIGLSTAGLLMRVDSIKVTQQLDALPESNKVTPIAEQSLPVSMAPTLIQPASTQGVISNAVSQVYYQLDDQLNILDTSNKKITSLKDYLSDPKRNTMPLFSIKNESTIEHLKVFSDSVDIADITLSSDNVELLRKARISLPTVRTALDYSKQLNLTNSVKDIVTITHNTNTALAKIIILPEQLVNDITVSHLQRLLLTPWAYSTTTDPVKAARILTSGVNGIIATSPDVFQNIMKSMKPNTLLRKPLITGHRGIPALDDENTLEGALKAVEVGADAVENDIYLTTDGHIVIMHDGSAKRTTGVDRNIEDMTLAEVRQLRTLGYNRTVPTLEEFLDAVKPHKNVMHFIEIKSSKPEIVPALKALLDKHDVYDQVVVISFNGPQLLKMKNILPGVSTGFLTNTPTAESDIVNTRRILDATQQYSSTFNPSYNGLSTNLMNMAKDRGVTFWPWTFRTNKADFNRMYIAGTHGLTTDYAHDASDFVVKLKVPAQVNASIGKPVSIQGEKITQKGQVSNITFSQMLLLPTSGKYSQNAQGQLSFSEKGTAYVMPSYTYNIDTTSQYTIYAPPVQVNVQ</sequence>
<dbReference type="GO" id="GO:0006629">
    <property type="term" value="P:lipid metabolic process"/>
    <property type="evidence" value="ECO:0007669"/>
    <property type="project" value="InterPro"/>
</dbReference>
<dbReference type="CDD" id="cd08556">
    <property type="entry name" value="GDPD"/>
    <property type="match status" value="1"/>
</dbReference>
<dbReference type="Pfam" id="PF03009">
    <property type="entry name" value="GDPD"/>
    <property type="match status" value="1"/>
</dbReference>
<gene>
    <name evidence="1" type="ORF">FHY67_04900</name>
</gene>
<dbReference type="Gene3D" id="3.20.20.190">
    <property type="entry name" value="Phosphatidylinositol (PI) phosphodiesterase"/>
    <property type="match status" value="2"/>
</dbReference>
<organism evidence="1 2">
    <name type="scientific">Acinetobacter radioresistens</name>
    <dbReference type="NCBI Taxonomy" id="40216"/>
    <lineage>
        <taxon>Bacteria</taxon>
        <taxon>Pseudomonadati</taxon>
        <taxon>Pseudomonadota</taxon>
        <taxon>Gammaproteobacteria</taxon>
        <taxon>Moraxellales</taxon>
        <taxon>Moraxellaceae</taxon>
        <taxon>Acinetobacter</taxon>
    </lineage>
</organism>
<accession>A0A2T1IYD6</accession>
<proteinExistence type="predicted"/>
<dbReference type="EMBL" id="VFBM01000003">
    <property type="protein sequence ID" value="TNX92908.1"/>
    <property type="molecule type" value="Genomic_DNA"/>
</dbReference>
<dbReference type="Proteomes" id="UP000314285">
    <property type="component" value="Unassembled WGS sequence"/>
</dbReference>
<dbReference type="AlphaFoldDB" id="A0A2T1IYD6"/>
<dbReference type="PANTHER" id="PTHR46211:SF14">
    <property type="entry name" value="GLYCEROPHOSPHODIESTER PHOSPHODIESTERASE"/>
    <property type="match status" value="1"/>
</dbReference>
<dbReference type="PROSITE" id="PS51257">
    <property type="entry name" value="PROKAR_LIPOPROTEIN"/>
    <property type="match status" value="1"/>
</dbReference>
<dbReference type="InterPro" id="IPR030395">
    <property type="entry name" value="GP_PDE_dom"/>
</dbReference>
<dbReference type="SUPFAM" id="SSF51695">
    <property type="entry name" value="PLC-like phosphodiesterases"/>
    <property type="match status" value="1"/>
</dbReference>
<evidence type="ECO:0000313" key="2">
    <source>
        <dbReference type="Proteomes" id="UP000314285"/>
    </source>
</evidence>
<reference evidence="1 2" key="1">
    <citation type="submission" date="2019-06" db="EMBL/GenBank/DDBJ databases">
        <title>Genome of Acinetobacter radioresistens APH1, a phenol degrading strain.</title>
        <authorList>
            <person name="Liu Y."/>
        </authorList>
    </citation>
    <scope>NUCLEOTIDE SEQUENCE [LARGE SCALE GENOMIC DNA]</scope>
    <source>
        <strain evidence="1 2">APH1</strain>
    </source>
</reference>
<dbReference type="PROSITE" id="PS51704">
    <property type="entry name" value="GP_PDE"/>
    <property type="match status" value="1"/>
</dbReference>
<dbReference type="GO" id="GO:0008081">
    <property type="term" value="F:phosphoric diester hydrolase activity"/>
    <property type="evidence" value="ECO:0007669"/>
    <property type="project" value="InterPro"/>
</dbReference>
<comment type="caution">
    <text evidence="1">The sequence shown here is derived from an EMBL/GenBank/DDBJ whole genome shotgun (WGS) entry which is preliminary data.</text>
</comment>
<evidence type="ECO:0000313" key="1">
    <source>
        <dbReference type="EMBL" id="TNX92908.1"/>
    </source>
</evidence>
<name>A0A2T1IYD6_ACIRA</name>
<dbReference type="PANTHER" id="PTHR46211">
    <property type="entry name" value="GLYCEROPHOSPHORYL DIESTER PHOSPHODIESTERASE"/>
    <property type="match status" value="1"/>
</dbReference>